<evidence type="ECO:0000256" key="5">
    <source>
        <dbReference type="ARBA" id="ARBA00022759"/>
    </source>
</evidence>
<gene>
    <name evidence="8" type="ORF">AT03_01120</name>
</gene>
<dbReference type="KEGG" id="hav:AT03_01120"/>
<dbReference type="eggNOG" id="ENOG502Z7TX">
    <property type="taxonomic scope" value="Bacteria"/>
</dbReference>
<sequence>MSSIINRGRVAPTPPPAFNAEPKAPSVGAYSWNAPREAIGKERPLTREEFLQGQDALRKIDTLPNFVGGYFSNRHAYLLKNQGLLTAHRFLLNVFMPRIWPRITKVNAKYEMKLTGHAYELFIGETECYSRLPGMHDKELKQMAGRISSLIFAAYDKACQKHVSDHDGDNSNLLSDEVQGAIFGLVAGAARSLNITPKYWMRYLKGKLGVESALRSIMRLVNDEWWIRKLKALRMQWREALLIAAGEVNFQRSEYASKLAIRDVQSRRLANLEYLKSQELENVETGERFDLIDKVMASISNPKIRRMELMSTIAGIEKYAASQHHCGLFITITTPSKYHPTRKVGKKGSQRVHLNHKWDDETYSPKDGQRYLCRIWGNMRTAFKDRDLKVYGMRVVEPHHDGTPHWHMLLFCHPKQRSDVIAVMRKYALKEDGDERGAEKNRFQCKHMYKGCAAGYIAKYIAKNIDGYALDGELDFETGKPLSDAAAAVTAWASIWRIPQFHPVGVPTMGAYRECRSGTLRSISLAESFDERVEAVRAAADGGDFAAYIAAQGGANVPRDLQTVRVAREVAEELNEYDEEVQKVVGIFAPHLGARHIHKTRETQWRIVSKAVDVDLDPLTLKSASGAPRSPVNNCGEGQHSVDIKPEVTPSEYAAAVMKLVESGDVSWTDWDVAKTLRDAAREQSPRINLQQRSANQNKPHDLAPSARLTRSELDRTWQINRDLAKEGITAQRWELDALARGATVSFDDKVFSYPALDEWPGFSDI</sequence>
<dbReference type="AlphaFoldDB" id="A0A097QXC4"/>
<evidence type="ECO:0000313" key="9">
    <source>
        <dbReference type="Proteomes" id="UP000029986"/>
    </source>
</evidence>
<protein>
    <submittedName>
        <fullName evidence="8">Replication protein</fullName>
    </submittedName>
</protein>
<proteinExistence type="inferred from homology"/>
<name>A0A097QXC4_HAFAL</name>
<accession>A0A097QXC4</accession>
<dbReference type="GO" id="GO:0016787">
    <property type="term" value="F:hydrolase activity"/>
    <property type="evidence" value="ECO:0007669"/>
    <property type="project" value="UniProtKB-KW"/>
</dbReference>
<dbReference type="Pfam" id="PF05840">
    <property type="entry name" value="Phage_GPA"/>
    <property type="match status" value="1"/>
</dbReference>
<reference evidence="8 9" key="1">
    <citation type="journal article" date="2014" name="Gut Pathog.">
        <title>Gene clusters of Hafnia alvei strain FB1 important in survival and pathogenesis: a draft genome perspective.</title>
        <authorList>
            <person name="Tan J.Y."/>
            <person name="Yin W.F."/>
            <person name="Chan K.G."/>
        </authorList>
    </citation>
    <scope>NUCLEOTIDE SEQUENCE [LARGE SCALE GENOMIC DNA]</scope>
    <source>
        <strain evidence="8 9">FB1</strain>
    </source>
</reference>
<evidence type="ECO:0000256" key="2">
    <source>
        <dbReference type="ARBA" id="ARBA00009260"/>
    </source>
</evidence>
<dbReference type="EMBL" id="CP009706">
    <property type="protein sequence ID" value="AIU71138.1"/>
    <property type="molecule type" value="Genomic_DNA"/>
</dbReference>
<dbReference type="PATRIC" id="fig|1453496.5.peg.229"/>
<evidence type="ECO:0000256" key="3">
    <source>
        <dbReference type="ARBA" id="ARBA00022705"/>
    </source>
</evidence>
<dbReference type="RefSeq" id="WP_038501843.1">
    <property type="nucleotide sequence ID" value="NZ_CP009706.1"/>
</dbReference>
<comment type="function">
    <text evidence="1">Possible endonuclease which induces a single-strand cut and initiates DNA replication.</text>
</comment>
<organism evidence="8 9">
    <name type="scientific">Hafnia alvei FB1</name>
    <dbReference type="NCBI Taxonomy" id="1453496"/>
    <lineage>
        <taxon>Bacteria</taxon>
        <taxon>Pseudomonadati</taxon>
        <taxon>Pseudomonadota</taxon>
        <taxon>Gammaproteobacteria</taxon>
        <taxon>Enterobacterales</taxon>
        <taxon>Hafniaceae</taxon>
        <taxon>Hafnia</taxon>
    </lineage>
</organism>
<evidence type="ECO:0000256" key="6">
    <source>
        <dbReference type="ARBA" id="ARBA00022801"/>
    </source>
</evidence>
<keyword evidence="6" id="KW-0378">Hydrolase</keyword>
<keyword evidence="9" id="KW-1185">Reference proteome</keyword>
<dbReference type="HOGENOM" id="CLU_013772_3_1_6"/>
<evidence type="ECO:0000313" key="8">
    <source>
        <dbReference type="EMBL" id="AIU71138.1"/>
    </source>
</evidence>
<dbReference type="InterPro" id="IPR008766">
    <property type="entry name" value="Replication_gene_A-like"/>
</dbReference>
<comment type="similarity">
    <text evidence="2">Belongs to the phage GPA family.</text>
</comment>
<keyword evidence="3" id="KW-0235">DNA replication</keyword>
<dbReference type="Proteomes" id="UP000029986">
    <property type="component" value="Chromosome"/>
</dbReference>
<evidence type="ECO:0000256" key="4">
    <source>
        <dbReference type="ARBA" id="ARBA00022722"/>
    </source>
</evidence>
<keyword evidence="5" id="KW-0255">Endonuclease</keyword>
<feature type="domain" description="Replication gene A protein-like" evidence="7">
    <location>
        <begin position="139"/>
        <end position="468"/>
    </location>
</feature>
<dbReference type="GO" id="GO:0006260">
    <property type="term" value="P:DNA replication"/>
    <property type="evidence" value="ECO:0007669"/>
    <property type="project" value="UniProtKB-KW"/>
</dbReference>
<keyword evidence="4" id="KW-0540">Nuclease</keyword>
<evidence type="ECO:0000259" key="7">
    <source>
        <dbReference type="Pfam" id="PF05840"/>
    </source>
</evidence>
<evidence type="ECO:0000256" key="1">
    <source>
        <dbReference type="ARBA" id="ARBA00003293"/>
    </source>
</evidence>
<dbReference type="GO" id="GO:0004519">
    <property type="term" value="F:endonuclease activity"/>
    <property type="evidence" value="ECO:0007669"/>
    <property type="project" value="UniProtKB-KW"/>
</dbReference>